<feature type="compositionally biased region" description="Basic and acidic residues" evidence="1">
    <location>
        <begin position="476"/>
        <end position="485"/>
    </location>
</feature>
<dbReference type="AlphaFoldDB" id="A0AAW0YPF4"/>
<feature type="region of interest" description="Disordered" evidence="1">
    <location>
        <begin position="436"/>
        <end position="459"/>
    </location>
</feature>
<reference evidence="3 4" key="1">
    <citation type="journal article" date="2024" name="bioRxiv">
        <title>Comparative genomics of Cryptococcus and Kwoniella reveals pathogenesis evolution and contrasting karyotype dynamics via intercentromeric recombination or chromosome fusion.</title>
        <authorList>
            <person name="Coelho M.A."/>
            <person name="David-Palma M."/>
            <person name="Shea T."/>
            <person name="Bowers K."/>
            <person name="McGinley-Smith S."/>
            <person name="Mohammad A.W."/>
            <person name="Gnirke A."/>
            <person name="Yurkov A.M."/>
            <person name="Nowrousian M."/>
            <person name="Sun S."/>
            <person name="Cuomo C.A."/>
            <person name="Heitman J."/>
        </authorList>
    </citation>
    <scope>NUCLEOTIDE SEQUENCE [LARGE SCALE GENOMIC DNA]</scope>
    <source>
        <strain evidence="3 4">CBS 13917</strain>
    </source>
</reference>
<evidence type="ECO:0000256" key="2">
    <source>
        <dbReference type="SAM" id="Phobius"/>
    </source>
</evidence>
<dbReference type="Gene3D" id="2.60.120.260">
    <property type="entry name" value="Galactose-binding domain-like"/>
    <property type="match status" value="1"/>
</dbReference>
<proteinExistence type="predicted"/>
<sequence>MDTYISSSSPLFTYTPCKACSPSEGFQPGAEVSGVDGNGTDSGMVTYGNGAKVEINCTGTGIAFDLTYGRPDQTSYTTTLTINGTLHNESDQTSPLTATRLPIGRHSCALAFHSSDTTKDDGVRVNGATCLLGTLEGPKTKNVTIDDTAWRDWEVILTPGWNMLERASSNWINTTQYDAELLTSGRDYNGSISWTEQANAGNTIYFQGSAVWVYGIVGGEAGSYEVLLDNTTQGVFDASGGSRVYNQVLYHTSNLADTKHALSLRNVDQGKRLSFDRLEALSNLLSEPAPPLPSSTSDADPISTFHPTLTSNTSAAAAATTSRGLSHGAIAGIVIAALVVFLALLAWPVIAWRRVRRRNEETSASDEKSAASAPAVFSRWSVWSGMTSTTGSSAHPFTRLPEPVRVSAIRFPSIRGSRTPPPNSAGSQRSFLKIGDRRTTDSGTAMSVGVGSPLSHMRTVGRNDISKPIITTKTMSEGDRSRDIIPDLESSSIGNDEQDASSSGFNLPIQPVPVPRQGNHGSGEVPALQAGQMSNSNRISSPLVAALSGKTASPLAQLTQHTKNTSTGGSRSSHQPRVSMGLGFGMFGRRKGGSISNSLDTGRGSNAEDGEGDGEVDGILPSSGDVGWNSPQQDNKNNIPLDALMTSVNYTSTGANHGLEDRRGQDKGAWVPDWGEDELVPPNRRFFGKAGRPMSNSTTKTVNSVGSAWRYM</sequence>
<comment type="caution">
    <text evidence="3">The sequence shown here is derived from an EMBL/GenBank/DDBJ whole genome shotgun (WGS) entry which is preliminary data.</text>
</comment>
<keyword evidence="2" id="KW-0472">Membrane</keyword>
<feature type="region of interest" description="Disordered" evidence="1">
    <location>
        <begin position="655"/>
        <end position="676"/>
    </location>
</feature>
<evidence type="ECO:0000313" key="3">
    <source>
        <dbReference type="EMBL" id="KAK8850481.1"/>
    </source>
</evidence>
<keyword evidence="4" id="KW-1185">Reference proteome</keyword>
<dbReference type="Proteomes" id="UP001388673">
    <property type="component" value="Unassembled WGS sequence"/>
</dbReference>
<protein>
    <submittedName>
        <fullName evidence="3">Uncharacterized protein</fullName>
    </submittedName>
</protein>
<dbReference type="GeneID" id="92181657"/>
<feature type="region of interest" description="Disordered" evidence="1">
    <location>
        <begin position="589"/>
        <end position="628"/>
    </location>
</feature>
<accession>A0AAW0YPF4</accession>
<organism evidence="3 4">
    <name type="scientific">Kwoniella newhampshirensis</name>
    <dbReference type="NCBI Taxonomy" id="1651941"/>
    <lineage>
        <taxon>Eukaryota</taxon>
        <taxon>Fungi</taxon>
        <taxon>Dikarya</taxon>
        <taxon>Basidiomycota</taxon>
        <taxon>Agaricomycotina</taxon>
        <taxon>Tremellomycetes</taxon>
        <taxon>Tremellales</taxon>
        <taxon>Cryptococcaceae</taxon>
        <taxon>Kwoniella</taxon>
    </lineage>
</organism>
<keyword evidence="2" id="KW-1133">Transmembrane helix</keyword>
<feature type="region of interest" description="Disordered" evidence="1">
    <location>
        <begin position="474"/>
        <end position="508"/>
    </location>
</feature>
<feature type="transmembrane region" description="Helical" evidence="2">
    <location>
        <begin position="329"/>
        <end position="350"/>
    </location>
</feature>
<name>A0AAW0YPF4_9TREE</name>
<dbReference type="RefSeq" id="XP_066801912.1">
    <property type="nucleotide sequence ID" value="XM_066947498.1"/>
</dbReference>
<feature type="compositionally biased region" description="Polar residues" evidence="1">
    <location>
        <begin position="594"/>
        <end position="604"/>
    </location>
</feature>
<evidence type="ECO:0000256" key="1">
    <source>
        <dbReference type="SAM" id="MobiDB-lite"/>
    </source>
</evidence>
<gene>
    <name evidence="3" type="ORF">IAR55_004399</name>
</gene>
<feature type="compositionally biased region" description="Polar residues" evidence="1">
    <location>
        <begin position="489"/>
        <end position="505"/>
    </location>
</feature>
<dbReference type="KEGG" id="kne:92181657"/>
<evidence type="ECO:0000313" key="4">
    <source>
        <dbReference type="Proteomes" id="UP001388673"/>
    </source>
</evidence>
<keyword evidence="2" id="KW-0812">Transmembrane</keyword>
<dbReference type="EMBL" id="JBCAWK010000008">
    <property type="protein sequence ID" value="KAK8850481.1"/>
    <property type="molecule type" value="Genomic_DNA"/>
</dbReference>